<name>A0A133S4K4_9FIRM</name>
<dbReference type="PROSITE" id="PS52050">
    <property type="entry name" value="WYL"/>
    <property type="match status" value="1"/>
</dbReference>
<comment type="caution">
    <text evidence="2">The sequence shown here is derived from an EMBL/GenBank/DDBJ whole genome shotgun (WGS) entry which is preliminary data.</text>
</comment>
<proteinExistence type="predicted"/>
<organism evidence="2">
    <name type="scientific">Veillonella atypica</name>
    <dbReference type="NCBI Taxonomy" id="39777"/>
    <lineage>
        <taxon>Bacteria</taxon>
        <taxon>Bacillati</taxon>
        <taxon>Bacillota</taxon>
        <taxon>Negativicutes</taxon>
        <taxon>Veillonellales</taxon>
        <taxon>Veillonellaceae</taxon>
        <taxon>Veillonella</taxon>
    </lineage>
</organism>
<dbReference type="EMBL" id="JASORJ010000002">
    <property type="protein sequence ID" value="MDK7356525.1"/>
    <property type="molecule type" value="Genomic_DNA"/>
</dbReference>
<dbReference type="EMBL" id="QXZZ01000047">
    <property type="protein sequence ID" value="RJY49650.1"/>
    <property type="molecule type" value="Genomic_DNA"/>
</dbReference>
<protein>
    <submittedName>
        <fullName evidence="3">WYL domain-containing protein</fullName>
    </submittedName>
</protein>
<dbReference type="Pfam" id="PF13280">
    <property type="entry name" value="WYL"/>
    <property type="match status" value="1"/>
</dbReference>
<dbReference type="Proteomes" id="UP000070226">
    <property type="component" value="Unassembled WGS sequence"/>
</dbReference>
<evidence type="ECO:0000313" key="2">
    <source>
        <dbReference type="EMBL" id="KXA63999.1"/>
    </source>
</evidence>
<reference evidence="3" key="3">
    <citation type="submission" date="2023-05" db="EMBL/GenBank/DDBJ databases">
        <title>Cataloging the Phylogenetic Diversity of Human Bladder Bacteria.</title>
        <authorList>
            <person name="Du J."/>
        </authorList>
    </citation>
    <scope>NUCLEOTIDE SEQUENCE</scope>
    <source>
        <strain evidence="3">UMB10101</strain>
    </source>
</reference>
<evidence type="ECO:0000259" key="1">
    <source>
        <dbReference type="Pfam" id="PF13280"/>
    </source>
</evidence>
<dbReference type="Proteomes" id="UP001236274">
    <property type="component" value="Unassembled WGS sequence"/>
</dbReference>
<evidence type="ECO:0000313" key="3">
    <source>
        <dbReference type="EMBL" id="MDK7356525.1"/>
    </source>
</evidence>
<dbReference type="PANTHER" id="PTHR34580:SF1">
    <property type="entry name" value="PROTEIN PAFC"/>
    <property type="match status" value="1"/>
</dbReference>
<evidence type="ECO:0000313" key="5">
    <source>
        <dbReference type="Proteomes" id="UP000070226"/>
    </source>
</evidence>
<dbReference type="AlphaFoldDB" id="A0A133S4K4"/>
<dbReference type="EMBL" id="LRQT01000043">
    <property type="protein sequence ID" value="KXA63999.1"/>
    <property type="molecule type" value="Genomic_DNA"/>
</dbReference>
<sequence length="342" mass="39655">MASKKAVLVYILEILRDETDANHTLSQEEIRSILAKKYELTVDRKTLGRHLNDLYESGNFNIECEESALGTDGSIRRTNFYMIHPFEEAELHLLIDGLLASRHISVNQRKDLIDKVSALGGRYFKSHGKQIKSTPDSLVRSQDLFLNIDLIEKAVTEGRKISLVYYQPSTDNKLYPNLDYAGNERNYIFNPYQLVSSRGLYYLVGNHDNHDDMSTLRVDRIGNIKLLDIRRKPLREIQGYHNQNTFDVDRYMKEHIYMFGGESVTVVFEAKRSIVNQILDWFDGNVTFLNETPQKVECRVHVNREAFKYWALQYMQSVKVLSPASLVFDVREAIRDGLSQYV</sequence>
<evidence type="ECO:0000313" key="4">
    <source>
        <dbReference type="EMBL" id="RJY49650.1"/>
    </source>
</evidence>
<feature type="domain" description="WYL" evidence="1">
    <location>
        <begin position="148"/>
        <end position="225"/>
    </location>
</feature>
<dbReference type="InterPro" id="IPR051534">
    <property type="entry name" value="CBASS_pafABC_assoc_protein"/>
</dbReference>
<gene>
    <name evidence="4" type="ORF">D2965_09770</name>
    <name evidence="2" type="ORF">HMPREF3233_01102</name>
    <name evidence="3" type="ORF">QP520_02655</name>
</gene>
<accession>A0A133S4K4</accession>
<dbReference type="Proteomes" id="UP000277803">
    <property type="component" value="Unassembled WGS sequence"/>
</dbReference>
<reference evidence="2 5" key="1">
    <citation type="submission" date="2016-01" db="EMBL/GenBank/DDBJ databases">
        <authorList>
            <person name="Oliw E.H."/>
        </authorList>
    </citation>
    <scope>NUCLEOTIDE SEQUENCE [LARGE SCALE GENOMIC DNA]</scope>
    <source>
        <strain evidence="2 5">CMW7756B</strain>
    </source>
</reference>
<dbReference type="PANTHER" id="PTHR34580">
    <property type="match status" value="1"/>
</dbReference>
<dbReference type="RefSeq" id="WP_005378417.1">
    <property type="nucleotide sequence ID" value="NZ_CABFMO010000003.1"/>
</dbReference>
<dbReference type="PATRIC" id="fig|39777.7.peg.1069"/>
<reference evidence="4 6" key="2">
    <citation type="submission" date="2018-09" db="EMBL/GenBank/DDBJ databases">
        <title>Genome sequence of Veillonella atypica isolated from periodontal Korean patients.</title>
        <authorList>
            <person name="Lee J.-H."/>
            <person name="Moon J.-H."/>
            <person name="Shin S.-Y."/>
        </authorList>
    </citation>
    <scope>NUCLEOTIDE SEQUENCE [LARGE SCALE GENOMIC DNA]</scope>
    <source>
        <strain evidence="4 6">KHUD_V1</strain>
    </source>
</reference>
<dbReference type="GeneID" id="57775042"/>
<evidence type="ECO:0000313" key="6">
    <source>
        <dbReference type="Proteomes" id="UP000277803"/>
    </source>
</evidence>
<dbReference type="InterPro" id="IPR026881">
    <property type="entry name" value="WYL_dom"/>
</dbReference>
<dbReference type="KEGG" id="vat:B7L28_07035"/>
<dbReference type="STRING" id="39777.B7L28_07035"/>